<feature type="region of interest" description="Disordered" evidence="1">
    <location>
        <begin position="1"/>
        <end position="71"/>
    </location>
</feature>
<gene>
    <name evidence="2" type="ORF">E2C01_087077</name>
</gene>
<dbReference type="EMBL" id="VSRR010089772">
    <property type="protein sequence ID" value="MPC92009.1"/>
    <property type="molecule type" value="Genomic_DNA"/>
</dbReference>
<reference evidence="2 3" key="1">
    <citation type="submission" date="2019-05" db="EMBL/GenBank/DDBJ databases">
        <title>Another draft genome of Portunus trituberculatus and its Hox gene families provides insights of decapod evolution.</title>
        <authorList>
            <person name="Jeong J.-H."/>
            <person name="Song I."/>
            <person name="Kim S."/>
            <person name="Choi T."/>
            <person name="Kim D."/>
            <person name="Ryu S."/>
            <person name="Kim W."/>
        </authorList>
    </citation>
    <scope>NUCLEOTIDE SEQUENCE [LARGE SCALE GENOMIC DNA]</scope>
    <source>
        <tissue evidence="2">Muscle</tissue>
    </source>
</reference>
<organism evidence="2 3">
    <name type="scientific">Portunus trituberculatus</name>
    <name type="common">Swimming crab</name>
    <name type="synonym">Neptunus trituberculatus</name>
    <dbReference type="NCBI Taxonomy" id="210409"/>
    <lineage>
        <taxon>Eukaryota</taxon>
        <taxon>Metazoa</taxon>
        <taxon>Ecdysozoa</taxon>
        <taxon>Arthropoda</taxon>
        <taxon>Crustacea</taxon>
        <taxon>Multicrustacea</taxon>
        <taxon>Malacostraca</taxon>
        <taxon>Eumalacostraca</taxon>
        <taxon>Eucarida</taxon>
        <taxon>Decapoda</taxon>
        <taxon>Pleocyemata</taxon>
        <taxon>Brachyura</taxon>
        <taxon>Eubrachyura</taxon>
        <taxon>Portunoidea</taxon>
        <taxon>Portunidae</taxon>
        <taxon>Portuninae</taxon>
        <taxon>Portunus</taxon>
    </lineage>
</organism>
<dbReference type="Proteomes" id="UP000324222">
    <property type="component" value="Unassembled WGS sequence"/>
</dbReference>
<accession>A0A5B7JB15</accession>
<sequence length="71" mass="7955">MHLLGDRNRGSSPNRRRGHVQWLRRITTSGRLPPYHSHLPSGTGAPAPRTLQHKGCFSSQPTRHTQKIVAP</sequence>
<evidence type="ECO:0000313" key="2">
    <source>
        <dbReference type="EMBL" id="MPC92009.1"/>
    </source>
</evidence>
<dbReference type="AlphaFoldDB" id="A0A5B7JB15"/>
<evidence type="ECO:0000256" key="1">
    <source>
        <dbReference type="SAM" id="MobiDB-lite"/>
    </source>
</evidence>
<evidence type="ECO:0000313" key="3">
    <source>
        <dbReference type="Proteomes" id="UP000324222"/>
    </source>
</evidence>
<protein>
    <submittedName>
        <fullName evidence="2">Uncharacterized protein</fullName>
    </submittedName>
</protein>
<comment type="caution">
    <text evidence="2">The sequence shown here is derived from an EMBL/GenBank/DDBJ whole genome shotgun (WGS) entry which is preliminary data.</text>
</comment>
<keyword evidence="3" id="KW-1185">Reference proteome</keyword>
<proteinExistence type="predicted"/>
<name>A0A5B7JB15_PORTR</name>